<dbReference type="GO" id="GO:0042284">
    <property type="term" value="F:sphingolipid delta-4 desaturase activity"/>
    <property type="evidence" value="ECO:0007669"/>
    <property type="project" value="TreeGrafter"/>
</dbReference>
<proteinExistence type="inferred from homology"/>
<evidence type="ECO:0000259" key="4">
    <source>
        <dbReference type="Pfam" id="PF00487"/>
    </source>
</evidence>
<protein>
    <recommendedName>
        <fullName evidence="4">Fatty acid desaturase domain-containing protein</fullName>
    </recommendedName>
</protein>
<comment type="similarity">
    <text evidence="2">Belongs to the fatty acid desaturase type 2 family.</text>
</comment>
<evidence type="ECO:0000256" key="1">
    <source>
        <dbReference type="ARBA" id="ARBA00001954"/>
    </source>
</evidence>
<dbReference type="GO" id="GO:0016020">
    <property type="term" value="C:membrane"/>
    <property type="evidence" value="ECO:0007669"/>
    <property type="project" value="GOC"/>
</dbReference>
<accession>A0A139X444</accession>
<evidence type="ECO:0000256" key="3">
    <source>
        <dbReference type="SAM" id="Phobius"/>
    </source>
</evidence>
<sequence>MTSIPDSTISVEQIGSETLEELSISVGLIDSETLKELRKHDSVKTCLQSLFNISLYAFLGAVGIWWNIWWVWLVVWWFQGCILGGCLNACHDCTHASFRKSLLVNRLAGIFWSLIILLNFTLYKYFHFEHHRYANAQGDPESPRVFSNLWDYVQNLPGTSFSIPFWLMSVRAAFGRFPDFIRSEKARRDVHLDNIALLVWLLMIVTATALWPDYTIRLYWIPLIVFLPMEFWLNSLDHYGCDQGANVLCNTRSTSSNFFLRYILWNSNYHAEHHAYPSIPSHNLHRLHLLIGDRFKFREQSYVLFHLKLIWGLLKSGV</sequence>
<gene>
    <name evidence="5" type="ORF">WA1_32710</name>
</gene>
<evidence type="ECO:0000256" key="2">
    <source>
        <dbReference type="ARBA" id="ARBA00008749"/>
    </source>
</evidence>
<feature type="transmembrane region" description="Helical" evidence="3">
    <location>
        <begin position="45"/>
        <end position="64"/>
    </location>
</feature>
<dbReference type="EMBL" id="ANNX02000035">
    <property type="protein sequence ID" value="KYC39481.1"/>
    <property type="molecule type" value="Genomic_DNA"/>
</dbReference>
<reference evidence="5 6" key="1">
    <citation type="journal article" date="2013" name="Genome Biol. Evol.">
        <title>Genomes of Stigonematalean cyanobacteria (subsection V) and the evolution of oxygenic photosynthesis from prokaryotes to plastids.</title>
        <authorList>
            <person name="Dagan T."/>
            <person name="Roettger M."/>
            <person name="Stucken K."/>
            <person name="Landan G."/>
            <person name="Koch R."/>
            <person name="Major P."/>
            <person name="Gould S.B."/>
            <person name="Goremykin V.V."/>
            <person name="Rippka R."/>
            <person name="Tandeau de Marsac N."/>
            <person name="Gugger M."/>
            <person name="Lockhart P.J."/>
            <person name="Allen J.F."/>
            <person name="Brune I."/>
            <person name="Maus I."/>
            <person name="Puhler A."/>
            <person name="Martin W.F."/>
        </authorList>
    </citation>
    <scope>NUCLEOTIDE SEQUENCE [LARGE SCALE GENOMIC DNA]</scope>
    <source>
        <strain evidence="5 6">PCC 7110</strain>
    </source>
</reference>
<evidence type="ECO:0000313" key="5">
    <source>
        <dbReference type="EMBL" id="KYC39481.1"/>
    </source>
</evidence>
<feature type="transmembrane region" description="Helical" evidence="3">
    <location>
        <begin position="156"/>
        <end position="174"/>
    </location>
</feature>
<comment type="caution">
    <text evidence="5">The sequence shown here is derived from an EMBL/GenBank/DDBJ whole genome shotgun (WGS) entry which is preliminary data.</text>
</comment>
<dbReference type="InterPro" id="IPR005804">
    <property type="entry name" value="FA_desaturase_dom"/>
</dbReference>
<dbReference type="AlphaFoldDB" id="A0A139X444"/>
<comment type="cofactor">
    <cofactor evidence="1">
        <name>Fe(2+)</name>
        <dbReference type="ChEBI" id="CHEBI:29033"/>
    </cofactor>
</comment>
<feature type="domain" description="Fatty acid desaturase" evidence="4">
    <location>
        <begin position="69"/>
        <end position="302"/>
    </location>
</feature>
<dbReference type="OrthoDB" id="9792534at2"/>
<dbReference type="PANTHER" id="PTHR12879">
    <property type="entry name" value="SPHINGOLIPID DELTA 4 DESATURASE/C-4 HYDROXYLASE PROTEIN DES2"/>
    <property type="match status" value="1"/>
</dbReference>
<dbReference type="Pfam" id="PF00487">
    <property type="entry name" value="FA_desaturase"/>
    <property type="match status" value="1"/>
</dbReference>
<dbReference type="STRING" id="128403.WA1_32710"/>
<dbReference type="PANTHER" id="PTHR12879:SF8">
    <property type="entry name" value="SPHINGOLIPID DELTA(4)-DESATURASE DES1"/>
    <property type="match status" value="1"/>
</dbReference>
<organism evidence="5 6">
    <name type="scientific">Scytonema hofmannii PCC 7110</name>
    <dbReference type="NCBI Taxonomy" id="128403"/>
    <lineage>
        <taxon>Bacteria</taxon>
        <taxon>Bacillati</taxon>
        <taxon>Cyanobacteriota</taxon>
        <taxon>Cyanophyceae</taxon>
        <taxon>Nostocales</taxon>
        <taxon>Scytonemataceae</taxon>
        <taxon>Scytonema</taxon>
    </lineage>
</organism>
<feature type="transmembrane region" description="Helical" evidence="3">
    <location>
        <begin position="102"/>
        <end position="123"/>
    </location>
</feature>
<dbReference type="Proteomes" id="UP000076925">
    <property type="component" value="Unassembled WGS sequence"/>
</dbReference>
<keyword evidence="3" id="KW-0472">Membrane</keyword>
<keyword evidence="3" id="KW-1133">Transmembrane helix</keyword>
<evidence type="ECO:0000313" key="6">
    <source>
        <dbReference type="Proteomes" id="UP000076925"/>
    </source>
</evidence>
<feature type="transmembrane region" description="Helical" evidence="3">
    <location>
        <begin position="70"/>
        <end position="90"/>
    </location>
</feature>
<dbReference type="RefSeq" id="WP_017747297.1">
    <property type="nucleotide sequence ID" value="NZ_KQ976354.1"/>
</dbReference>
<keyword evidence="3" id="KW-0812">Transmembrane</keyword>
<keyword evidence="6" id="KW-1185">Reference proteome</keyword>
<feature type="transmembrane region" description="Helical" evidence="3">
    <location>
        <begin position="195"/>
        <end position="212"/>
    </location>
</feature>
<dbReference type="GO" id="GO:0046513">
    <property type="term" value="P:ceramide biosynthetic process"/>
    <property type="evidence" value="ECO:0007669"/>
    <property type="project" value="TreeGrafter"/>
</dbReference>
<name>A0A139X444_9CYAN</name>